<evidence type="ECO:0000313" key="2">
    <source>
        <dbReference type="EMBL" id="MCD7448834.1"/>
    </source>
</evidence>
<accession>A0ABS8RPV5</accession>
<evidence type="ECO:0000256" key="1">
    <source>
        <dbReference type="SAM" id="MobiDB-lite"/>
    </source>
</evidence>
<dbReference type="EMBL" id="JACEIK010000074">
    <property type="protein sequence ID" value="MCD7448834.1"/>
    <property type="molecule type" value="Genomic_DNA"/>
</dbReference>
<feature type="compositionally biased region" description="Polar residues" evidence="1">
    <location>
        <begin position="28"/>
        <end position="41"/>
    </location>
</feature>
<organism evidence="2 3">
    <name type="scientific">Datura stramonium</name>
    <name type="common">Jimsonweed</name>
    <name type="synonym">Common thornapple</name>
    <dbReference type="NCBI Taxonomy" id="4076"/>
    <lineage>
        <taxon>Eukaryota</taxon>
        <taxon>Viridiplantae</taxon>
        <taxon>Streptophyta</taxon>
        <taxon>Embryophyta</taxon>
        <taxon>Tracheophyta</taxon>
        <taxon>Spermatophyta</taxon>
        <taxon>Magnoliopsida</taxon>
        <taxon>eudicotyledons</taxon>
        <taxon>Gunneridae</taxon>
        <taxon>Pentapetalae</taxon>
        <taxon>asterids</taxon>
        <taxon>lamiids</taxon>
        <taxon>Solanales</taxon>
        <taxon>Solanaceae</taxon>
        <taxon>Solanoideae</taxon>
        <taxon>Datureae</taxon>
        <taxon>Datura</taxon>
    </lineage>
</organism>
<comment type="caution">
    <text evidence="2">The sequence shown here is derived from an EMBL/GenBank/DDBJ whole genome shotgun (WGS) entry which is preliminary data.</text>
</comment>
<dbReference type="Proteomes" id="UP000823775">
    <property type="component" value="Unassembled WGS sequence"/>
</dbReference>
<name>A0ABS8RPV5_DATST</name>
<feature type="compositionally biased region" description="Basic and acidic residues" evidence="1">
    <location>
        <begin position="1"/>
        <end position="24"/>
    </location>
</feature>
<reference evidence="2 3" key="1">
    <citation type="journal article" date="2021" name="BMC Genomics">
        <title>Datura genome reveals duplications of psychoactive alkaloid biosynthetic genes and high mutation rate following tissue culture.</title>
        <authorList>
            <person name="Rajewski A."/>
            <person name="Carter-House D."/>
            <person name="Stajich J."/>
            <person name="Litt A."/>
        </authorList>
    </citation>
    <scope>NUCLEOTIDE SEQUENCE [LARGE SCALE GENOMIC DNA]</scope>
    <source>
        <strain evidence="2">AR-01</strain>
    </source>
</reference>
<keyword evidence="3" id="KW-1185">Reference proteome</keyword>
<protein>
    <submittedName>
        <fullName evidence="2">Uncharacterized protein</fullName>
    </submittedName>
</protein>
<proteinExistence type="predicted"/>
<evidence type="ECO:0000313" key="3">
    <source>
        <dbReference type="Proteomes" id="UP000823775"/>
    </source>
</evidence>
<feature type="region of interest" description="Disordered" evidence="1">
    <location>
        <begin position="1"/>
        <end position="45"/>
    </location>
</feature>
<feature type="non-terminal residue" evidence="2">
    <location>
        <position position="164"/>
    </location>
</feature>
<sequence>MCGEEKFQESSKRKKEKQMEEDRGTSMGLASTRSNARSCTLPSGDGEGGVGGGVRGLLGVNVAIVLAHFWDFNNVLSTRINWPTSDSPGDSGASRATRRVYRRIDWVLGKSDMDAKSTLAIVSLRRKTIVYAISPLLLPHRFLALYLSPLETYPFGGRSSLVSY</sequence>
<gene>
    <name evidence="2" type="ORF">HAX54_046680</name>
</gene>